<feature type="transmembrane region" description="Helical" evidence="7">
    <location>
        <begin position="60"/>
        <end position="83"/>
    </location>
</feature>
<feature type="domain" description="SRCR" evidence="9">
    <location>
        <begin position="130"/>
        <end position="161"/>
    </location>
</feature>
<keyword evidence="3" id="KW-0720">Serine protease</keyword>
<dbReference type="EMBL" id="JAGKHQ010000020">
    <property type="protein sequence ID" value="KAG7479023.1"/>
    <property type="molecule type" value="Genomic_DNA"/>
</dbReference>
<comment type="caution">
    <text evidence="6">Lacks conserved residue(s) required for the propagation of feature annotation.</text>
</comment>
<gene>
    <name evidence="10" type="ORF">JOB18_015514</name>
</gene>
<dbReference type="PROSITE" id="PS00134">
    <property type="entry name" value="TRYPSIN_HIS"/>
    <property type="match status" value="1"/>
</dbReference>
<evidence type="ECO:0000259" key="9">
    <source>
        <dbReference type="PROSITE" id="PS50287"/>
    </source>
</evidence>
<dbReference type="CDD" id="cd00112">
    <property type="entry name" value="LDLa"/>
    <property type="match status" value="1"/>
</dbReference>
<dbReference type="SMART" id="SM00192">
    <property type="entry name" value="LDLa"/>
    <property type="match status" value="1"/>
</dbReference>
<keyword evidence="7 10" id="KW-0812">Transmembrane</keyword>
<dbReference type="CDD" id="cd00190">
    <property type="entry name" value="Tryp_SPc"/>
    <property type="match status" value="1"/>
</dbReference>
<reference evidence="10 11" key="1">
    <citation type="journal article" date="2021" name="Sci. Rep.">
        <title>Chromosome anchoring in Senegalese sole (Solea senegalensis) reveals sex-associated markers and genome rearrangements in flatfish.</title>
        <authorList>
            <person name="Guerrero-Cozar I."/>
            <person name="Gomez-Garrido J."/>
            <person name="Berbel C."/>
            <person name="Martinez-Blanch J.F."/>
            <person name="Alioto T."/>
            <person name="Claros M.G."/>
            <person name="Gagnaire P.A."/>
            <person name="Manchado M."/>
        </authorList>
    </citation>
    <scope>NUCLEOTIDE SEQUENCE [LARGE SCALE GENOMIC DNA]</scope>
    <source>
        <strain evidence="10">Sse05_10M</strain>
    </source>
</reference>
<dbReference type="GO" id="GO:0016020">
    <property type="term" value="C:membrane"/>
    <property type="evidence" value="ECO:0007669"/>
    <property type="project" value="InterPro"/>
</dbReference>
<evidence type="ECO:0000259" key="8">
    <source>
        <dbReference type="PROSITE" id="PS50240"/>
    </source>
</evidence>
<sequence length="465" mass="51310">MTTDLYLDSSRCFIHEDGEWKHGQEDVKPQYVHHMAPTPPPEFSHSVPPKKDANQRCASFTVTVVLSLMLLLLVTGILLGYYFSSSCVHGRQCGDGSCVWEYQWCDGVMDCPAGQDEAHCVRLRGSSFLLQMYSAETKSWKSVCTHGWTEQQGKASCRTFGYSRDTYFKSGQQRTDTDDGFLIVKSGFNPDAFILHQLVPSKFCPNNSVVTLRCTDCGSGVNSSTASRGQQASLGSWPWQVSLQVSGSHRCGGAIISPYWIVTAAHCMARDSNPGDWAVYAGIVDPLGSLFNPAHTVSHIIAHEGFNRLTRTNDIALMRLTKALDLTGSRNIGAVCLPDVGLNFTVPQKGWITPFVRTANEDAASAHLMEAQVSLIDDAECNSFSAYNGKISRDMFCAREMEAGTNTCQTDSGGPLVSLKDGLWWLEGDIIWGEHCAEKSKPGVFGNVTYFLDWIHLQMKMHQDE</sequence>
<dbReference type="Proteomes" id="UP000693946">
    <property type="component" value="Linkage Group LG8"/>
</dbReference>
<dbReference type="PANTHER" id="PTHR24252:SF30">
    <property type="entry name" value="TRANSMEMBRANE SERINE PROTEASE 2"/>
    <property type="match status" value="1"/>
</dbReference>
<dbReference type="SMART" id="SM00020">
    <property type="entry name" value="Tryp_SPc"/>
    <property type="match status" value="1"/>
</dbReference>
<dbReference type="InterPro" id="IPR002172">
    <property type="entry name" value="LDrepeatLR_classA_rpt"/>
</dbReference>
<keyword evidence="4 5" id="KW-1015">Disulfide bond</keyword>
<dbReference type="PANTHER" id="PTHR24252">
    <property type="entry name" value="ACROSIN-RELATED"/>
    <property type="match status" value="1"/>
</dbReference>
<dbReference type="GO" id="GO:0006508">
    <property type="term" value="P:proteolysis"/>
    <property type="evidence" value="ECO:0007669"/>
    <property type="project" value="UniProtKB-KW"/>
</dbReference>
<feature type="disulfide bond" evidence="5">
    <location>
        <begin position="105"/>
        <end position="120"/>
    </location>
</feature>
<keyword evidence="11" id="KW-1185">Reference proteome</keyword>
<proteinExistence type="predicted"/>
<dbReference type="PROSITE" id="PS50287">
    <property type="entry name" value="SRCR_2"/>
    <property type="match status" value="1"/>
</dbReference>
<keyword evidence="7" id="KW-1133">Transmembrane helix</keyword>
<dbReference type="GO" id="GO:0004252">
    <property type="term" value="F:serine-type endopeptidase activity"/>
    <property type="evidence" value="ECO:0007669"/>
    <property type="project" value="InterPro"/>
</dbReference>
<accession>A0AAV6PVH3</accession>
<dbReference type="PROSITE" id="PS50240">
    <property type="entry name" value="TRYPSIN_DOM"/>
    <property type="match status" value="1"/>
</dbReference>
<dbReference type="Pfam" id="PF00089">
    <property type="entry name" value="Trypsin"/>
    <property type="match status" value="1"/>
</dbReference>
<evidence type="ECO:0000256" key="2">
    <source>
        <dbReference type="ARBA" id="ARBA00022801"/>
    </source>
</evidence>
<organism evidence="10 11">
    <name type="scientific">Solea senegalensis</name>
    <name type="common">Senegalese sole</name>
    <dbReference type="NCBI Taxonomy" id="28829"/>
    <lineage>
        <taxon>Eukaryota</taxon>
        <taxon>Metazoa</taxon>
        <taxon>Chordata</taxon>
        <taxon>Craniata</taxon>
        <taxon>Vertebrata</taxon>
        <taxon>Euteleostomi</taxon>
        <taxon>Actinopterygii</taxon>
        <taxon>Neopterygii</taxon>
        <taxon>Teleostei</taxon>
        <taxon>Neoteleostei</taxon>
        <taxon>Acanthomorphata</taxon>
        <taxon>Carangaria</taxon>
        <taxon>Pleuronectiformes</taxon>
        <taxon>Pleuronectoidei</taxon>
        <taxon>Soleidae</taxon>
        <taxon>Solea</taxon>
    </lineage>
</organism>
<name>A0AAV6PVH3_SOLSE</name>
<protein>
    <submittedName>
        <fullName evidence="10">Transmembrane protease serine 2-like</fullName>
    </submittedName>
</protein>
<dbReference type="AlphaFoldDB" id="A0AAV6PVH3"/>
<dbReference type="InterPro" id="IPR001190">
    <property type="entry name" value="SRCR"/>
</dbReference>
<feature type="domain" description="Peptidase S1" evidence="8">
    <location>
        <begin position="226"/>
        <end position="460"/>
    </location>
</feature>
<keyword evidence="7" id="KW-0472">Membrane</keyword>
<evidence type="ECO:0000256" key="5">
    <source>
        <dbReference type="PROSITE-ProRule" id="PRU00124"/>
    </source>
</evidence>
<dbReference type="InterPro" id="IPR001254">
    <property type="entry name" value="Trypsin_dom"/>
</dbReference>
<evidence type="ECO:0000256" key="6">
    <source>
        <dbReference type="PROSITE-ProRule" id="PRU00196"/>
    </source>
</evidence>
<keyword evidence="1 10" id="KW-0645">Protease</keyword>
<keyword evidence="2" id="KW-0378">Hydrolase</keyword>
<dbReference type="PROSITE" id="PS50068">
    <property type="entry name" value="LDLRA_2"/>
    <property type="match status" value="1"/>
</dbReference>
<evidence type="ECO:0000256" key="3">
    <source>
        <dbReference type="ARBA" id="ARBA00022825"/>
    </source>
</evidence>
<evidence type="ECO:0000313" key="10">
    <source>
        <dbReference type="EMBL" id="KAG7479023.1"/>
    </source>
</evidence>
<evidence type="ECO:0000256" key="1">
    <source>
        <dbReference type="ARBA" id="ARBA00022670"/>
    </source>
</evidence>
<evidence type="ECO:0000256" key="4">
    <source>
        <dbReference type="ARBA" id="ARBA00023157"/>
    </source>
</evidence>
<comment type="caution">
    <text evidence="10">The sequence shown here is derived from an EMBL/GenBank/DDBJ whole genome shotgun (WGS) entry which is preliminary data.</text>
</comment>
<dbReference type="SMART" id="SM00202">
    <property type="entry name" value="SR"/>
    <property type="match status" value="1"/>
</dbReference>
<dbReference type="InterPro" id="IPR018114">
    <property type="entry name" value="TRYPSIN_HIS"/>
</dbReference>
<evidence type="ECO:0000313" key="11">
    <source>
        <dbReference type="Proteomes" id="UP000693946"/>
    </source>
</evidence>
<evidence type="ECO:0000256" key="7">
    <source>
        <dbReference type="SAM" id="Phobius"/>
    </source>
</evidence>
<dbReference type="Pfam" id="PF15494">
    <property type="entry name" value="SRCR_2"/>
    <property type="match status" value="1"/>
</dbReference>
<feature type="disulfide bond" evidence="5">
    <location>
        <begin position="93"/>
        <end position="111"/>
    </location>
</feature>
<dbReference type="FunFam" id="2.40.10.10:FF:000003">
    <property type="entry name" value="Transmembrane serine protease 3"/>
    <property type="match status" value="1"/>
</dbReference>